<dbReference type="InParanoid" id="A0A409WQI5"/>
<organism evidence="2 3">
    <name type="scientific">Psilocybe cyanescens</name>
    <dbReference type="NCBI Taxonomy" id="93625"/>
    <lineage>
        <taxon>Eukaryota</taxon>
        <taxon>Fungi</taxon>
        <taxon>Dikarya</taxon>
        <taxon>Basidiomycota</taxon>
        <taxon>Agaricomycotina</taxon>
        <taxon>Agaricomycetes</taxon>
        <taxon>Agaricomycetidae</taxon>
        <taxon>Agaricales</taxon>
        <taxon>Agaricineae</taxon>
        <taxon>Strophariaceae</taxon>
        <taxon>Psilocybe</taxon>
    </lineage>
</organism>
<keyword evidence="1" id="KW-0812">Transmembrane</keyword>
<sequence length="214" mass="23105">PQATKQNVSHNPKPHASSLAFRVLTDSPTLNSLSGKYTPSTIVDAYDASVDDRPCPYPCAIFPSDSGSGSVPTLLVRPTLFAAATTRSISSLLPLRFTFMLAAVTVTVLLDDEVHTFVFDELGCEFRLAAYDSMRLRNGLESFSSSARSYTSVGVATHVQLLPLHVLLRERRRGPSLLAGTEVWVRPGFWVVRGCVVVIVSVVGGSGGGRVLRR</sequence>
<protein>
    <submittedName>
        <fullName evidence="2">Uncharacterized protein</fullName>
    </submittedName>
</protein>
<dbReference type="AlphaFoldDB" id="A0A409WQI5"/>
<feature type="transmembrane region" description="Helical" evidence="1">
    <location>
        <begin position="190"/>
        <end position="212"/>
    </location>
</feature>
<accession>A0A409WQI5</accession>
<dbReference type="EMBL" id="NHYD01003309">
    <property type="protein sequence ID" value="PPQ80756.1"/>
    <property type="molecule type" value="Genomic_DNA"/>
</dbReference>
<proteinExistence type="predicted"/>
<feature type="transmembrane region" description="Helical" evidence="1">
    <location>
        <begin position="93"/>
        <end position="110"/>
    </location>
</feature>
<keyword evidence="1" id="KW-0472">Membrane</keyword>
<keyword evidence="1" id="KW-1133">Transmembrane helix</keyword>
<keyword evidence="3" id="KW-1185">Reference proteome</keyword>
<feature type="non-terminal residue" evidence="2">
    <location>
        <position position="1"/>
    </location>
</feature>
<evidence type="ECO:0000313" key="2">
    <source>
        <dbReference type="EMBL" id="PPQ80756.1"/>
    </source>
</evidence>
<reference evidence="2 3" key="1">
    <citation type="journal article" date="2018" name="Evol. Lett.">
        <title>Horizontal gene cluster transfer increased hallucinogenic mushroom diversity.</title>
        <authorList>
            <person name="Reynolds H.T."/>
            <person name="Vijayakumar V."/>
            <person name="Gluck-Thaler E."/>
            <person name="Korotkin H.B."/>
            <person name="Matheny P.B."/>
            <person name="Slot J.C."/>
        </authorList>
    </citation>
    <scope>NUCLEOTIDE SEQUENCE [LARGE SCALE GENOMIC DNA]</scope>
    <source>
        <strain evidence="2 3">2631</strain>
    </source>
</reference>
<comment type="caution">
    <text evidence="2">The sequence shown here is derived from an EMBL/GenBank/DDBJ whole genome shotgun (WGS) entry which is preliminary data.</text>
</comment>
<name>A0A409WQI5_PSICY</name>
<dbReference type="Proteomes" id="UP000283269">
    <property type="component" value="Unassembled WGS sequence"/>
</dbReference>
<evidence type="ECO:0000256" key="1">
    <source>
        <dbReference type="SAM" id="Phobius"/>
    </source>
</evidence>
<gene>
    <name evidence="2" type="ORF">CVT25_001815</name>
</gene>
<evidence type="ECO:0000313" key="3">
    <source>
        <dbReference type="Proteomes" id="UP000283269"/>
    </source>
</evidence>